<dbReference type="PANTHER" id="PTHR30629">
    <property type="entry name" value="PROPHAGE INTEGRASE"/>
    <property type="match status" value="1"/>
</dbReference>
<evidence type="ECO:0000313" key="4">
    <source>
        <dbReference type="EMBL" id="MBW4331569.1"/>
    </source>
</evidence>
<dbReference type="InterPro" id="IPR025166">
    <property type="entry name" value="Integrase_DNA_bind_dom"/>
</dbReference>
<comment type="similarity">
    <text evidence="1">Belongs to the 'phage' integrase family.</text>
</comment>
<keyword evidence="5" id="KW-1185">Reference proteome</keyword>
<name>A0ABS6XMZ3_9SPHN</name>
<reference evidence="4 5" key="1">
    <citation type="submission" date="2021-07" db="EMBL/GenBank/DDBJ databases">
        <title>Stakelama flava sp. nov., a novel endophytic bacterium isolated from branch of Kandelia candel.</title>
        <authorList>
            <person name="Tuo L."/>
        </authorList>
    </citation>
    <scope>NUCLEOTIDE SEQUENCE [LARGE SCALE GENOMIC DNA]</scope>
    <source>
        <strain evidence="4 5">CBK3Z-3</strain>
    </source>
</reference>
<dbReference type="Proteomes" id="UP001197214">
    <property type="component" value="Unassembled WGS sequence"/>
</dbReference>
<organism evidence="4 5">
    <name type="scientific">Stakelama flava</name>
    <dbReference type="NCBI Taxonomy" id="2860338"/>
    <lineage>
        <taxon>Bacteria</taxon>
        <taxon>Pseudomonadati</taxon>
        <taxon>Pseudomonadota</taxon>
        <taxon>Alphaproteobacteria</taxon>
        <taxon>Sphingomonadales</taxon>
        <taxon>Sphingomonadaceae</taxon>
        <taxon>Stakelama</taxon>
    </lineage>
</organism>
<dbReference type="InterPro" id="IPR050808">
    <property type="entry name" value="Phage_Integrase"/>
</dbReference>
<dbReference type="PANTHER" id="PTHR30629:SF2">
    <property type="entry name" value="PROPHAGE INTEGRASE INTS-RELATED"/>
    <property type="match status" value="1"/>
</dbReference>
<dbReference type="GO" id="GO:0003677">
    <property type="term" value="F:DNA binding"/>
    <property type="evidence" value="ECO:0007669"/>
    <property type="project" value="UniProtKB-KW"/>
</dbReference>
<evidence type="ECO:0000259" key="3">
    <source>
        <dbReference type="Pfam" id="PF13356"/>
    </source>
</evidence>
<feature type="domain" description="Integrase DNA-binding" evidence="3">
    <location>
        <begin position="4"/>
        <end position="81"/>
    </location>
</feature>
<gene>
    <name evidence="4" type="ORF">KY084_11885</name>
</gene>
<keyword evidence="4" id="KW-0238">DNA-binding</keyword>
<evidence type="ECO:0000313" key="5">
    <source>
        <dbReference type="Proteomes" id="UP001197214"/>
    </source>
</evidence>
<dbReference type="Pfam" id="PF13356">
    <property type="entry name" value="Arm-DNA-bind_3"/>
    <property type="match status" value="1"/>
</dbReference>
<proteinExistence type="inferred from homology"/>
<sequence>MSGLTALEVKNAKPGRHADGHGLYLLVRPSGSRSWVLRIQVDGKWQDLGIGPVAQLSLAQARTKASELRNKVKAGENVRAKEEPGSASIPTFERAARDCHEAIKGGWRTSVIAILGCRRSRTTSSLPLGNTRR</sequence>
<comment type="caution">
    <text evidence="4">The sequence shown here is derived from an EMBL/GenBank/DDBJ whole genome shotgun (WGS) entry which is preliminary data.</text>
</comment>
<evidence type="ECO:0000256" key="1">
    <source>
        <dbReference type="ARBA" id="ARBA00008857"/>
    </source>
</evidence>
<evidence type="ECO:0000256" key="2">
    <source>
        <dbReference type="ARBA" id="ARBA00022908"/>
    </source>
</evidence>
<accession>A0ABS6XMZ3</accession>
<keyword evidence="2" id="KW-0229">DNA integration</keyword>
<protein>
    <submittedName>
        <fullName evidence="4">Arm DNA-binding domain-containing protein</fullName>
    </submittedName>
</protein>
<dbReference type="EMBL" id="JAHWZX010000010">
    <property type="protein sequence ID" value="MBW4331569.1"/>
    <property type="molecule type" value="Genomic_DNA"/>
</dbReference>
<dbReference type="RefSeq" id="WP_219238686.1">
    <property type="nucleotide sequence ID" value="NZ_JAHWZX010000010.1"/>
</dbReference>